<dbReference type="CDD" id="cd03784">
    <property type="entry name" value="GT1_Gtf-like"/>
    <property type="match status" value="1"/>
</dbReference>
<name>A0A5N5GDY1_9ROSA</name>
<dbReference type="FunFam" id="3.40.50.2000:FF:000027">
    <property type="entry name" value="Glycosyltransferase"/>
    <property type="match status" value="1"/>
</dbReference>
<evidence type="ECO:0000313" key="6">
    <source>
        <dbReference type="EMBL" id="KAB2613357.1"/>
    </source>
</evidence>
<dbReference type="PROSITE" id="PS00375">
    <property type="entry name" value="UDPGT"/>
    <property type="match status" value="1"/>
</dbReference>
<organism evidence="6 7">
    <name type="scientific">Pyrus ussuriensis x Pyrus communis</name>
    <dbReference type="NCBI Taxonomy" id="2448454"/>
    <lineage>
        <taxon>Eukaryota</taxon>
        <taxon>Viridiplantae</taxon>
        <taxon>Streptophyta</taxon>
        <taxon>Embryophyta</taxon>
        <taxon>Tracheophyta</taxon>
        <taxon>Spermatophyta</taxon>
        <taxon>Magnoliopsida</taxon>
        <taxon>eudicotyledons</taxon>
        <taxon>Gunneridae</taxon>
        <taxon>Pentapetalae</taxon>
        <taxon>rosids</taxon>
        <taxon>fabids</taxon>
        <taxon>Rosales</taxon>
        <taxon>Rosaceae</taxon>
        <taxon>Amygdaloideae</taxon>
        <taxon>Maleae</taxon>
        <taxon>Pyrus</taxon>
    </lineage>
</organism>
<evidence type="ECO:0000256" key="2">
    <source>
        <dbReference type="ARBA" id="ARBA00022676"/>
    </source>
</evidence>
<dbReference type="InterPro" id="IPR002213">
    <property type="entry name" value="UDP_glucos_trans"/>
</dbReference>
<gene>
    <name evidence="6" type="ORF">D8674_035673</name>
</gene>
<keyword evidence="2 4" id="KW-0328">Glycosyltransferase</keyword>
<reference evidence="6 7" key="1">
    <citation type="submission" date="2019-09" db="EMBL/GenBank/DDBJ databases">
        <authorList>
            <person name="Ou C."/>
        </authorList>
    </citation>
    <scope>NUCLEOTIDE SEQUENCE [LARGE SCALE GENOMIC DNA]</scope>
    <source>
        <strain evidence="6">S2</strain>
        <tissue evidence="6">Leaf</tissue>
    </source>
</reference>
<dbReference type="Proteomes" id="UP000327157">
    <property type="component" value="Chromosome 9"/>
</dbReference>
<dbReference type="EMBL" id="SMOL01000458">
    <property type="protein sequence ID" value="KAB2613357.1"/>
    <property type="molecule type" value="Genomic_DNA"/>
</dbReference>
<dbReference type="InterPro" id="IPR035595">
    <property type="entry name" value="UDP_glycos_trans_CS"/>
</dbReference>
<dbReference type="FunFam" id="3.40.50.2000:FF:000065">
    <property type="entry name" value="Glycosyltransferase"/>
    <property type="match status" value="1"/>
</dbReference>
<dbReference type="Gene3D" id="3.40.50.2000">
    <property type="entry name" value="Glycogen Phosphorylase B"/>
    <property type="match status" value="2"/>
</dbReference>
<reference evidence="7" key="2">
    <citation type="submission" date="2019-10" db="EMBL/GenBank/DDBJ databases">
        <title>A de novo genome assembly of a pear dwarfing rootstock.</title>
        <authorList>
            <person name="Wang F."/>
            <person name="Wang J."/>
            <person name="Li S."/>
            <person name="Zhang Y."/>
            <person name="Fang M."/>
            <person name="Ma L."/>
            <person name="Zhao Y."/>
            <person name="Jiang S."/>
        </authorList>
    </citation>
    <scope>NUCLEOTIDE SEQUENCE [LARGE SCALE GENOMIC DNA]</scope>
</reference>
<protein>
    <recommendedName>
        <fullName evidence="5">Glycosyltransferase</fullName>
        <ecNumber evidence="5">2.4.1.-</ecNumber>
    </recommendedName>
</protein>
<dbReference type="PANTHER" id="PTHR11926:SF1516">
    <property type="entry name" value="GLYCOSYLTRANSFERASE"/>
    <property type="match status" value="1"/>
</dbReference>
<sequence length="489" mass="54213">MDSKAAANNKPHAVCIPAPAQSHIKAMLKFSKLLHHRGFHITFVNTEFNHNRFLKSLGSNSLDGLPDFRFETIPDGLSPDSNQDATQDTSLASDAISKNLLPPFRDLLIKLNDAAISINNVSPPVTCIFSDGFMPFTITAADEIGLPLVLFFPISAGSFMGYKQYPTLVEKGIAPLKDESCLTNGFLDKVIDWIPGMKDIRLRDLPANFRTTNPNDSVFKLSLESVERVDKASAVVVHTFETLEPDVLTALSSMLPLVYAIGPLQLLLNHLPKDPLNDMGYSLWREETECLEWLNSKPPNSVVYVNFGSIAVMTPEHLVEFAWGLANSKLPFFWVIRPDLVVGESAILSAEFVAETKDRGLIASWCPQEQVLSHPSVGGFLTHSGWNSVVESLCAGVPMLCWPFFADQQTNTWCACNEWDIGMEISNDVKRVEVEKLVRELMEGEKGKKMKIKVMQWKKLAEESTSPNGSSSTNLDNLVNNVLLRNSFG</sequence>
<evidence type="ECO:0000256" key="1">
    <source>
        <dbReference type="ARBA" id="ARBA00009995"/>
    </source>
</evidence>
<proteinExistence type="inferred from homology"/>
<dbReference type="AlphaFoldDB" id="A0A5N5GDY1"/>
<keyword evidence="7" id="KW-1185">Reference proteome</keyword>
<accession>A0A5N5GDY1</accession>
<dbReference type="GO" id="GO:0080043">
    <property type="term" value="F:quercetin 3-O-glucosyltransferase activity"/>
    <property type="evidence" value="ECO:0007669"/>
    <property type="project" value="TreeGrafter"/>
</dbReference>
<evidence type="ECO:0000256" key="5">
    <source>
        <dbReference type="RuleBase" id="RU362057"/>
    </source>
</evidence>
<comment type="similarity">
    <text evidence="1 4">Belongs to the UDP-glycosyltransferase family.</text>
</comment>
<comment type="caution">
    <text evidence="6">The sequence shown here is derived from an EMBL/GenBank/DDBJ whole genome shotgun (WGS) entry which is preliminary data.</text>
</comment>
<dbReference type="PANTHER" id="PTHR11926">
    <property type="entry name" value="GLUCOSYL/GLUCURONOSYL TRANSFERASES"/>
    <property type="match status" value="1"/>
</dbReference>
<dbReference type="OrthoDB" id="1151867at2759"/>
<dbReference type="Pfam" id="PF00201">
    <property type="entry name" value="UDPGT"/>
    <property type="match status" value="1"/>
</dbReference>
<dbReference type="GO" id="GO:0080044">
    <property type="term" value="F:quercetin 7-O-glucosyltransferase activity"/>
    <property type="evidence" value="ECO:0007669"/>
    <property type="project" value="TreeGrafter"/>
</dbReference>
<evidence type="ECO:0000256" key="3">
    <source>
        <dbReference type="ARBA" id="ARBA00022679"/>
    </source>
</evidence>
<evidence type="ECO:0000256" key="4">
    <source>
        <dbReference type="RuleBase" id="RU003718"/>
    </source>
</evidence>
<dbReference type="SUPFAM" id="SSF53756">
    <property type="entry name" value="UDP-Glycosyltransferase/glycogen phosphorylase"/>
    <property type="match status" value="1"/>
</dbReference>
<evidence type="ECO:0000313" key="7">
    <source>
        <dbReference type="Proteomes" id="UP000327157"/>
    </source>
</evidence>
<reference evidence="6 7" key="3">
    <citation type="submission" date="2019-11" db="EMBL/GenBank/DDBJ databases">
        <title>A de novo genome assembly of a pear dwarfing rootstock.</title>
        <authorList>
            <person name="Wang F."/>
            <person name="Wang J."/>
            <person name="Li S."/>
            <person name="Zhang Y."/>
            <person name="Fang M."/>
            <person name="Ma L."/>
            <person name="Zhao Y."/>
            <person name="Jiang S."/>
        </authorList>
    </citation>
    <scope>NUCLEOTIDE SEQUENCE [LARGE SCALE GENOMIC DNA]</scope>
    <source>
        <strain evidence="6">S2</strain>
        <tissue evidence="6">Leaf</tissue>
    </source>
</reference>
<keyword evidence="3 4" id="KW-0808">Transferase</keyword>
<dbReference type="EC" id="2.4.1.-" evidence="5"/>